<proteinExistence type="predicted"/>
<dbReference type="Proteomes" id="UP000827872">
    <property type="component" value="Linkage Group LG05"/>
</dbReference>
<protein>
    <submittedName>
        <fullName evidence="1">Uncharacterized protein</fullName>
    </submittedName>
</protein>
<evidence type="ECO:0000313" key="2">
    <source>
        <dbReference type="Proteomes" id="UP000827872"/>
    </source>
</evidence>
<accession>A0ACB8F3B4</accession>
<sequence>MQAAGSSENGGEGQSGVGSACMEPPTAASPVAITTRCLMAPRPPSPRHSTGPVPLPVASKGSKAKGARPKGANCSPPAISKAQGWLPFQRARLFPLRVPSPRRRLACPNQSSQALGPGGKEGGGFGQAHGACARASTAAPPVPGQAFAASFAGSGAHGAATPAPAMALSGSSWVEMSNLLVQGMARALAQFAPGGDAGVPPPPLPHFLGRCRKSPCRGSLLLFPHRKLTQRTRPPLRQGKRVLQCSRGWCAQRRRSLGSRRIAAVIADQGNSHPPVRFSYMRMKYLFFSWLGVFIGSWIIYVQYSSYTELCRGHDCKKIICDKYKTGVIDGSACSSLCTRQTLYFGKCLSTKPHNQMYLGVWGNLQGVIKCQMEEIAHIDLRTELEPRKEAVLFDKPTRGTTVQKFKEMVYGLFKAKLGEQGNLPDLVNLILSVADGNKDGRVSLPEAKSAWALLQLNEFLLMVILQDKEHTPKLLGFCGDLYVMEKVEYTSLFGISLPWIIELFIPSGFRRSMDQWFTPSWPRKAKIAIGLLEFVEDIFHGPYGNFLMCDTSAKNLGYNDKYDLKMVDMRKIVPEMNVKEMIKDRHCESDLDCVYGSDCRTVCDQSKMKCTTEIIQPNLAKVCHLLKDYLLRGAPLEIHEELEKQLYSCIALKVSANQMEMEHSLILNNLKTLLWKKISHTNDS</sequence>
<evidence type="ECO:0000313" key="1">
    <source>
        <dbReference type="EMBL" id="KAH7999634.1"/>
    </source>
</evidence>
<dbReference type="EMBL" id="CM037618">
    <property type="protein sequence ID" value="KAH7999634.1"/>
    <property type="molecule type" value="Genomic_DNA"/>
</dbReference>
<comment type="caution">
    <text evidence="1">The sequence shown here is derived from an EMBL/GenBank/DDBJ whole genome shotgun (WGS) entry which is preliminary data.</text>
</comment>
<gene>
    <name evidence="1" type="ORF">K3G42_016100</name>
</gene>
<reference evidence="1" key="1">
    <citation type="submission" date="2021-08" db="EMBL/GenBank/DDBJ databases">
        <title>The first chromosome-level gecko genome reveals the dynamic sex chromosomes of Neotropical dwarf geckos (Sphaerodactylidae: Sphaerodactylus).</title>
        <authorList>
            <person name="Pinto B.J."/>
            <person name="Keating S.E."/>
            <person name="Gamble T."/>
        </authorList>
    </citation>
    <scope>NUCLEOTIDE SEQUENCE</scope>
    <source>
        <strain evidence="1">TG3544</strain>
    </source>
</reference>
<keyword evidence="2" id="KW-1185">Reference proteome</keyword>
<organism evidence="1 2">
    <name type="scientific">Sphaerodactylus townsendi</name>
    <dbReference type="NCBI Taxonomy" id="933632"/>
    <lineage>
        <taxon>Eukaryota</taxon>
        <taxon>Metazoa</taxon>
        <taxon>Chordata</taxon>
        <taxon>Craniata</taxon>
        <taxon>Vertebrata</taxon>
        <taxon>Euteleostomi</taxon>
        <taxon>Lepidosauria</taxon>
        <taxon>Squamata</taxon>
        <taxon>Bifurcata</taxon>
        <taxon>Gekkota</taxon>
        <taxon>Sphaerodactylidae</taxon>
        <taxon>Sphaerodactylus</taxon>
    </lineage>
</organism>
<name>A0ACB8F3B4_9SAUR</name>